<protein>
    <recommendedName>
        <fullName evidence="3">beta-glucosidase</fullName>
        <ecNumber evidence="3">3.2.1.21</ecNumber>
    </recommendedName>
</protein>
<evidence type="ECO:0000256" key="5">
    <source>
        <dbReference type="ARBA" id="ARBA00023001"/>
    </source>
</evidence>
<organism evidence="12">
    <name type="scientific">Grammatophora oceanica</name>
    <dbReference type="NCBI Taxonomy" id="210454"/>
    <lineage>
        <taxon>Eukaryota</taxon>
        <taxon>Sar</taxon>
        <taxon>Stramenopiles</taxon>
        <taxon>Ochrophyta</taxon>
        <taxon>Bacillariophyta</taxon>
        <taxon>Fragilariophyceae</taxon>
        <taxon>Fragilariophycidae</taxon>
        <taxon>Rhabdonematales</taxon>
        <taxon>Grammatophoraceae</taxon>
        <taxon>Grammatophora</taxon>
    </lineage>
</organism>
<keyword evidence="6" id="KW-0119">Carbohydrate metabolism</keyword>
<sequence length="543" mass="62307">MSSAFAAERSLLLRSRVVRSRQKESAKSFGFVWVVYGLMWLVCAVAVGYVGLNELESSQRLQSDDDTQMFEEEASCREAYHSFPEDFVWGAATSSFQIEGGRDDRADSIWDTFCMKNPESCNGDNGNIACDHYHRVDQDVQLMKELGLRAYRFSISWPRIMGKDGKRNEKGIEFYNHLIDELLANNIEPWITLYHWDLPQSLEDEHGGWLGRFTVDAFTEYSRICFQSFGDRVKHWITMNESWTVAVNGYNGIHAPGHYASATETYIVAHHLLLAHAQAVAVYRSEFQSRQKGSIGISNCGDFRYPATKDVDDEAAERAMIFQLSWFADPIWKGDYPEEMKKRIGDRLPRFTDEEKALLLGSSDFFGLNHYSSLLASEPAEPPTYQGYWADVNVDFSSLPTWPKNDMGWSIVPDGCRELLEWIARRYNNPVVYMTENGVAFPETDIDIALKDVSRQSYLEEYLRACAEAILEGKVRLRGYFAWSLMDNFEWQFGYSKRFGLVRVEFDTLRRTPKQSALWYRKTIAKNGGTIALRNGTCKTPGR</sequence>
<evidence type="ECO:0000256" key="9">
    <source>
        <dbReference type="PIRSR" id="PIRSR617736-1"/>
    </source>
</evidence>
<evidence type="ECO:0000256" key="6">
    <source>
        <dbReference type="ARBA" id="ARBA00023277"/>
    </source>
</evidence>
<feature type="binding site" evidence="10">
    <location>
        <position position="483"/>
    </location>
    <ligand>
        <name>substrate</name>
    </ligand>
</feature>
<feature type="binding site" evidence="10">
    <location>
        <position position="195"/>
    </location>
    <ligand>
        <name>substrate</name>
    </ligand>
</feature>
<dbReference type="GO" id="GO:0030245">
    <property type="term" value="P:cellulose catabolic process"/>
    <property type="evidence" value="ECO:0007669"/>
    <property type="project" value="UniProtKB-KW"/>
</dbReference>
<dbReference type="InterPro" id="IPR001360">
    <property type="entry name" value="Glyco_hydro_1"/>
</dbReference>
<evidence type="ECO:0000256" key="8">
    <source>
        <dbReference type="ARBA" id="ARBA00023326"/>
    </source>
</evidence>
<feature type="binding site" evidence="10">
    <location>
        <position position="371"/>
    </location>
    <ligand>
        <name>substrate</name>
    </ligand>
</feature>
<dbReference type="EC" id="3.2.1.21" evidence="3"/>
<reference evidence="12" key="1">
    <citation type="submission" date="2021-01" db="EMBL/GenBank/DDBJ databases">
        <authorList>
            <person name="Corre E."/>
            <person name="Pelletier E."/>
            <person name="Niang G."/>
            <person name="Scheremetjew M."/>
            <person name="Finn R."/>
            <person name="Kale V."/>
            <person name="Holt S."/>
            <person name="Cochrane G."/>
            <person name="Meng A."/>
            <person name="Brown T."/>
            <person name="Cohen L."/>
        </authorList>
    </citation>
    <scope>NUCLEOTIDE SEQUENCE</scope>
    <source>
        <strain evidence="12">CCMP 410</strain>
    </source>
</reference>
<keyword evidence="11" id="KW-0812">Transmembrane</keyword>
<proteinExistence type="inferred from homology"/>
<dbReference type="NCBIfam" id="TIGR03356">
    <property type="entry name" value="BGL"/>
    <property type="match status" value="1"/>
</dbReference>
<dbReference type="Pfam" id="PF00232">
    <property type="entry name" value="Glyco_hydro_1"/>
    <property type="match status" value="1"/>
</dbReference>
<dbReference type="SUPFAM" id="SSF51445">
    <property type="entry name" value="(Trans)glycosidases"/>
    <property type="match status" value="1"/>
</dbReference>
<evidence type="ECO:0000256" key="2">
    <source>
        <dbReference type="ARBA" id="ARBA00010838"/>
    </source>
</evidence>
<dbReference type="InterPro" id="IPR017853">
    <property type="entry name" value="GH"/>
</dbReference>
<feature type="active site" description="Proton donor" evidence="9">
    <location>
        <position position="241"/>
    </location>
</feature>
<feature type="binding site" evidence="10">
    <location>
        <position position="240"/>
    </location>
    <ligand>
        <name>substrate</name>
    </ligand>
</feature>
<evidence type="ECO:0000256" key="4">
    <source>
        <dbReference type="ARBA" id="ARBA00022801"/>
    </source>
</evidence>
<feature type="binding site" evidence="10">
    <location>
        <position position="97"/>
    </location>
    <ligand>
        <name>substrate</name>
    </ligand>
</feature>
<keyword evidence="4" id="KW-0378">Hydrolase</keyword>
<dbReference type="EMBL" id="HBGK01011188">
    <property type="protein sequence ID" value="CAD9276935.1"/>
    <property type="molecule type" value="Transcribed_RNA"/>
</dbReference>
<evidence type="ECO:0000313" key="12">
    <source>
        <dbReference type="EMBL" id="CAD9276935.1"/>
    </source>
</evidence>
<keyword evidence="5" id="KW-0136">Cellulose degradation</keyword>
<dbReference type="PRINTS" id="PR00131">
    <property type="entry name" value="GLHYDRLASE1"/>
</dbReference>
<dbReference type="Gene3D" id="3.20.20.80">
    <property type="entry name" value="Glycosidases"/>
    <property type="match status" value="1"/>
</dbReference>
<dbReference type="InterPro" id="IPR017736">
    <property type="entry name" value="Glyco_hydro_1_beta-glucosidase"/>
</dbReference>
<evidence type="ECO:0000256" key="7">
    <source>
        <dbReference type="ARBA" id="ARBA00023295"/>
    </source>
</evidence>
<evidence type="ECO:0000256" key="3">
    <source>
        <dbReference type="ARBA" id="ARBA00012744"/>
    </source>
</evidence>
<keyword evidence="8" id="KW-0624">Polysaccharide degradation</keyword>
<dbReference type="AlphaFoldDB" id="A0A7S1US51"/>
<evidence type="ECO:0000256" key="10">
    <source>
        <dbReference type="PIRSR" id="PIRSR617736-2"/>
    </source>
</evidence>
<comment type="similarity">
    <text evidence="2">Belongs to the glycosyl hydrolase 1 family.</text>
</comment>
<comment type="catalytic activity">
    <reaction evidence="1">
        <text>Hydrolysis of terminal, non-reducing beta-D-glucosyl residues with release of beta-D-glucose.</text>
        <dbReference type="EC" id="3.2.1.21"/>
    </reaction>
</comment>
<keyword evidence="11" id="KW-1133">Transmembrane helix</keyword>
<feature type="active site" description="Nucleophile" evidence="9">
    <location>
        <position position="436"/>
    </location>
</feature>
<evidence type="ECO:0000256" key="11">
    <source>
        <dbReference type="SAM" id="Phobius"/>
    </source>
</evidence>
<dbReference type="InterPro" id="IPR033132">
    <property type="entry name" value="GH_1_N_CS"/>
</dbReference>
<dbReference type="PROSITE" id="PS00653">
    <property type="entry name" value="GLYCOSYL_HYDROL_F1_2"/>
    <property type="match status" value="1"/>
</dbReference>
<name>A0A7S1US51_9STRA</name>
<feature type="transmembrane region" description="Helical" evidence="11">
    <location>
        <begin position="29"/>
        <end position="52"/>
    </location>
</feature>
<accession>A0A7S1US51</accession>
<keyword evidence="7" id="KW-0326">Glycosidase</keyword>
<feature type="binding site" evidence="10">
    <location>
        <begin position="490"/>
        <end position="491"/>
    </location>
    <ligand>
        <name>substrate</name>
    </ligand>
</feature>
<gene>
    <name evidence="12" type="ORF">GOCE00092_LOCUS5844</name>
</gene>
<dbReference type="PANTHER" id="PTHR10353:SF36">
    <property type="entry name" value="LP05116P"/>
    <property type="match status" value="1"/>
</dbReference>
<keyword evidence="11" id="KW-0472">Membrane</keyword>
<dbReference type="PANTHER" id="PTHR10353">
    <property type="entry name" value="GLYCOSYL HYDROLASE"/>
    <property type="match status" value="1"/>
</dbReference>
<dbReference type="GO" id="GO:0008422">
    <property type="term" value="F:beta-glucosidase activity"/>
    <property type="evidence" value="ECO:0007669"/>
    <property type="project" value="UniProtKB-EC"/>
</dbReference>
<dbReference type="FunFam" id="3.20.20.80:FF:000011">
    <property type="entry name" value="Cytosolic beta-glucosidase"/>
    <property type="match status" value="1"/>
</dbReference>
<evidence type="ECO:0000256" key="1">
    <source>
        <dbReference type="ARBA" id="ARBA00000448"/>
    </source>
</evidence>